<dbReference type="InterPro" id="IPR049083">
    <property type="entry name" value="TACO1_YebC_N"/>
</dbReference>
<evidence type="ECO:0000313" key="8">
    <source>
        <dbReference type="EMBL" id="MDT2758280.1"/>
    </source>
</evidence>
<dbReference type="InterPro" id="IPR002876">
    <property type="entry name" value="Transcrip_reg_TACO1-like"/>
</dbReference>
<dbReference type="NCBIfam" id="TIGR01033">
    <property type="entry name" value="YebC/PmpR family DNA-binding transcriptional regulator"/>
    <property type="match status" value="1"/>
</dbReference>
<dbReference type="PANTHER" id="PTHR12532:SF0">
    <property type="entry name" value="TRANSLATIONAL ACTIVATOR OF CYTOCHROME C OXIDASE 1"/>
    <property type="match status" value="1"/>
</dbReference>
<evidence type="ECO:0000313" key="9">
    <source>
        <dbReference type="Proteomes" id="UP001181046"/>
    </source>
</evidence>
<evidence type="ECO:0000259" key="6">
    <source>
        <dbReference type="Pfam" id="PF01709"/>
    </source>
</evidence>
<dbReference type="SUPFAM" id="SSF75625">
    <property type="entry name" value="YebC-like"/>
    <property type="match status" value="1"/>
</dbReference>
<dbReference type="HAMAP" id="MF_00693">
    <property type="entry name" value="Transcrip_reg_TACO1"/>
    <property type="match status" value="1"/>
</dbReference>
<keyword evidence="2 5" id="KW-0805">Transcription regulation</keyword>
<dbReference type="EMBL" id="JARQAJ010000001">
    <property type="protein sequence ID" value="MDT2758280.1"/>
    <property type="molecule type" value="Genomic_DNA"/>
</dbReference>
<gene>
    <name evidence="8" type="ORF">P7H27_00590</name>
</gene>
<keyword evidence="1 5" id="KW-0963">Cytoplasm</keyword>
<evidence type="ECO:0000259" key="7">
    <source>
        <dbReference type="Pfam" id="PF20772"/>
    </source>
</evidence>
<protein>
    <recommendedName>
        <fullName evidence="5">Probable transcriptional regulatory protein P7H27_00590</fullName>
    </recommendedName>
</protein>
<dbReference type="Pfam" id="PF01709">
    <property type="entry name" value="Transcrip_reg"/>
    <property type="match status" value="1"/>
</dbReference>
<dbReference type="InterPro" id="IPR026564">
    <property type="entry name" value="Transcrip_reg_TACO1-like_dom3"/>
</dbReference>
<evidence type="ECO:0000256" key="5">
    <source>
        <dbReference type="HAMAP-Rule" id="MF_00918"/>
    </source>
</evidence>
<comment type="subcellular location">
    <subcellularLocation>
        <location evidence="5">Cytoplasm</location>
    </subcellularLocation>
</comment>
<dbReference type="PANTHER" id="PTHR12532">
    <property type="entry name" value="TRANSLATIONAL ACTIVATOR OF CYTOCHROME C OXIDASE 1"/>
    <property type="match status" value="1"/>
</dbReference>
<sequence>MGRKWANIVAKKTAKDANNSKIYAKFGIEIYAAAKSGEPDPHANQKLRFVIERAKTYNVPKHIIDRAIEKAKGSGDETFQELRYEGFGPNGSMVIVDALTNNVNRTASDVRAAFGKNGGNMGVSGAVAYMFDNTALFGFAGEDADEILEYLMDKEIDVRDVVDEEGQIIVHGEPEDFNAIQEALKEKGITEFSVAEMQMIPQNEVTLTGEDLEKFEKMIDVLDELEDVQQIYHNVELED</sequence>
<dbReference type="RefSeq" id="WP_137617453.1">
    <property type="nucleotide sequence ID" value="NZ_BJDX01000001.1"/>
</dbReference>
<comment type="similarity">
    <text evidence="5">Belongs to the TACO1 family. YeeN subfamily.</text>
</comment>
<dbReference type="Gene3D" id="1.10.10.200">
    <property type="match status" value="1"/>
</dbReference>
<accession>A0ABU3F6I1</accession>
<keyword evidence="3 5" id="KW-0238">DNA-binding</keyword>
<dbReference type="NCBIfam" id="NF009044">
    <property type="entry name" value="PRK12378.1"/>
    <property type="match status" value="1"/>
</dbReference>
<comment type="caution">
    <text evidence="8">The sequence shown here is derived from an EMBL/GenBank/DDBJ whole genome shotgun (WGS) entry which is preliminary data.</text>
</comment>
<proteinExistence type="inferred from homology"/>
<dbReference type="HAMAP" id="MF_00918">
    <property type="entry name" value="Transcrip_reg_TACO1_YeeN"/>
    <property type="match status" value="1"/>
</dbReference>
<keyword evidence="9" id="KW-1185">Reference proteome</keyword>
<dbReference type="Gene3D" id="3.30.70.980">
    <property type="match status" value="2"/>
</dbReference>
<dbReference type="InterPro" id="IPR048300">
    <property type="entry name" value="TACO1_YebC-like_2nd/3rd_dom"/>
</dbReference>
<keyword evidence="4 5" id="KW-0804">Transcription</keyword>
<dbReference type="Pfam" id="PF20772">
    <property type="entry name" value="TACO1_YebC_N"/>
    <property type="match status" value="1"/>
</dbReference>
<evidence type="ECO:0000256" key="4">
    <source>
        <dbReference type="ARBA" id="ARBA00023163"/>
    </source>
</evidence>
<name>A0ABU3F6I1_9ENTE</name>
<dbReference type="NCBIfam" id="NF001030">
    <property type="entry name" value="PRK00110.1"/>
    <property type="match status" value="1"/>
</dbReference>
<organism evidence="8 9">
    <name type="scientific">Enterococcus xiangfangensis</name>
    <dbReference type="NCBI Taxonomy" id="1296537"/>
    <lineage>
        <taxon>Bacteria</taxon>
        <taxon>Bacillati</taxon>
        <taxon>Bacillota</taxon>
        <taxon>Bacilli</taxon>
        <taxon>Lactobacillales</taxon>
        <taxon>Enterococcaceae</taxon>
        <taxon>Enterococcus</taxon>
    </lineage>
</organism>
<reference evidence="8" key="1">
    <citation type="submission" date="2023-03" db="EMBL/GenBank/DDBJ databases">
        <authorList>
            <person name="Shen W."/>
            <person name="Cai J."/>
        </authorList>
    </citation>
    <scope>NUCLEOTIDE SEQUENCE</scope>
    <source>
        <strain evidence="8">P66-3</strain>
    </source>
</reference>
<dbReference type="InterPro" id="IPR017856">
    <property type="entry name" value="Integrase-like_N"/>
</dbReference>
<feature type="domain" description="TACO1/YebC-like N-terminal" evidence="7">
    <location>
        <begin position="3"/>
        <end position="73"/>
    </location>
</feature>
<evidence type="ECO:0000256" key="3">
    <source>
        <dbReference type="ARBA" id="ARBA00023125"/>
    </source>
</evidence>
<dbReference type="Proteomes" id="UP001181046">
    <property type="component" value="Unassembled WGS sequence"/>
</dbReference>
<feature type="domain" description="TACO1/YebC-like second and third" evidence="6">
    <location>
        <begin position="79"/>
        <end position="235"/>
    </location>
</feature>
<dbReference type="InterPro" id="IPR026562">
    <property type="entry name" value="Transcrip_reg_TACO1_YeeN"/>
</dbReference>
<dbReference type="InterPro" id="IPR029072">
    <property type="entry name" value="YebC-like"/>
</dbReference>
<dbReference type="GO" id="GO:0003677">
    <property type="term" value="F:DNA binding"/>
    <property type="evidence" value="ECO:0007669"/>
    <property type="project" value="UniProtKB-KW"/>
</dbReference>
<evidence type="ECO:0000256" key="1">
    <source>
        <dbReference type="ARBA" id="ARBA00022490"/>
    </source>
</evidence>
<evidence type="ECO:0000256" key="2">
    <source>
        <dbReference type="ARBA" id="ARBA00023015"/>
    </source>
</evidence>